<organism evidence="6 7">
    <name type="scientific">Hungatella hathewayi</name>
    <dbReference type="NCBI Taxonomy" id="154046"/>
    <lineage>
        <taxon>Bacteria</taxon>
        <taxon>Bacillati</taxon>
        <taxon>Bacillota</taxon>
        <taxon>Clostridia</taxon>
        <taxon>Lachnospirales</taxon>
        <taxon>Lachnospiraceae</taxon>
        <taxon>Hungatella</taxon>
    </lineage>
</organism>
<keyword evidence="2 4" id="KW-0238">DNA-binding</keyword>
<dbReference type="InterPro" id="IPR036271">
    <property type="entry name" value="Tet_transcr_reg_TetR-rel_C_sf"/>
</dbReference>
<keyword evidence="1" id="KW-0805">Transcription regulation</keyword>
<dbReference type="RefSeq" id="WP_055652582.1">
    <property type="nucleotide sequence ID" value="NZ_CABIXC010000001.1"/>
</dbReference>
<proteinExistence type="predicted"/>
<dbReference type="InterPro" id="IPR009057">
    <property type="entry name" value="Homeodomain-like_sf"/>
</dbReference>
<dbReference type="SUPFAM" id="SSF48498">
    <property type="entry name" value="Tetracyclin repressor-like, C-terminal domain"/>
    <property type="match status" value="1"/>
</dbReference>
<dbReference type="Proteomes" id="UP000095651">
    <property type="component" value="Unassembled WGS sequence"/>
</dbReference>
<gene>
    <name evidence="6" type="ORF">ERS852407_00105</name>
</gene>
<evidence type="ECO:0000256" key="2">
    <source>
        <dbReference type="ARBA" id="ARBA00023125"/>
    </source>
</evidence>
<dbReference type="Pfam" id="PF13305">
    <property type="entry name" value="TetR_C_33"/>
    <property type="match status" value="1"/>
</dbReference>
<evidence type="ECO:0000256" key="1">
    <source>
        <dbReference type="ARBA" id="ARBA00023015"/>
    </source>
</evidence>
<accession>A0A173WP48</accession>
<sequence>MKEKPYHHGNLQTELIEEGLALIHEEGKGNFSLRKLAKRLGVSPTACYNHYADVDELMREMKNYVTRKFCDALIAGTDKDDPAGAAINMGIAYVEFFADNPHYFAFIYDSGDYRIDLTEDTFDGDFEPFHLFKEIGLLCMEYNHVEKEKHRDNLIVMWATAHGLAAMANMKGFHYNGDWGALTKKLLYEKIILS</sequence>
<dbReference type="AlphaFoldDB" id="A0A173WP48"/>
<evidence type="ECO:0000313" key="6">
    <source>
        <dbReference type="EMBL" id="CUN41339.1"/>
    </source>
</evidence>
<dbReference type="InterPro" id="IPR025996">
    <property type="entry name" value="MT1864/Rv1816-like_C"/>
</dbReference>
<reference evidence="6 7" key="1">
    <citation type="submission" date="2015-09" db="EMBL/GenBank/DDBJ databases">
        <authorList>
            <consortium name="Pathogen Informatics"/>
        </authorList>
    </citation>
    <scope>NUCLEOTIDE SEQUENCE [LARGE SCALE GENOMIC DNA]</scope>
    <source>
        <strain evidence="6 7">2789STDY5608850</strain>
    </source>
</reference>
<evidence type="ECO:0000259" key="5">
    <source>
        <dbReference type="PROSITE" id="PS50977"/>
    </source>
</evidence>
<keyword evidence="3" id="KW-0804">Transcription</keyword>
<evidence type="ECO:0000256" key="3">
    <source>
        <dbReference type="ARBA" id="ARBA00023163"/>
    </source>
</evidence>
<dbReference type="SUPFAM" id="SSF46689">
    <property type="entry name" value="Homeodomain-like"/>
    <property type="match status" value="1"/>
</dbReference>
<evidence type="ECO:0000256" key="4">
    <source>
        <dbReference type="PROSITE-ProRule" id="PRU00335"/>
    </source>
</evidence>
<dbReference type="Pfam" id="PF00440">
    <property type="entry name" value="TetR_N"/>
    <property type="match status" value="1"/>
</dbReference>
<feature type="DNA-binding region" description="H-T-H motif" evidence="4">
    <location>
        <begin position="32"/>
        <end position="51"/>
    </location>
</feature>
<dbReference type="GO" id="GO:0003677">
    <property type="term" value="F:DNA binding"/>
    <property type="evidence" value="ECO:0007669"/>
    <property type="project" value="UniProtKB-UniRule"/>
</dbReference>
<feature type="domain" description="HTH tetR-type" evidence="5">
    <location>
        <begin position="9"/>
        <end position="69"/>
    </location>
</feature>
<dbReference type="EMBL" id="CYZE01000001">
    <property type="protein sequence ID" value="CUN41339.1"/>
    <property type="molecule type" value="Genomic_DNA"/>
</dbReference>
<name>A0A173WP48_9FIRM</name>
<dbReference type="InterPro" id="IPR001647">
    <property type="entry name" value="HTH_TetR"/>
</dbReference>
<dbReference type="PROSITE" id="PS50977">
    <property type="entry name" value="HTH_TETR_2"/>
    <property type="match status" value="1"/>
</dbReference>
<dbReference type="Gene3D" id="1.10.357.10">
    <property type="entry name" value="Tetracycline Repressor, domain 2"/>
    <property type="match status" value="1"/>
</dbReference>
<protein>
    <submittedName>
        <fullName evidence="6">Transcriptional regulator, TetR family</fullName>
    </submittedName>
</protein>
<evidence type="ECO:0000313" key="7">
    <source>
        <dbReference type="Proteomes" id="UP000095651"/>
    </source>
</evidence>